<protein>
    <submittedName>
        <fullName evidence="1">Uncharacterized protein</fullName>
    </submittedName>
</protein>
<dbReference type="EMBL" id="CM037159">
    <property type="protein sequence ID" value="KAH7866948.1"/>
    <property type="molecule type" value="Genomic_DNA"/>
</dbReference>
<dbReference type="Proteomes" id="UP000828048">
    <property type="component" value="Chromosome 9"/>
</dbReference>
<sequence>MRGNDGKKFIENFLWRIAVDLWRVAVYSNPSAPSVIEARCEADMEEDDSVARSEVVVDEPLDGEHTLVAEVDGDSDPVLGAT</sequence>
<organism evidence="1 2">
    <name type="scientific">Vaccinium darrowii</name>
    <dbReference type="NCBI Taxonomy" id="229202"/>
    <lineage>
        <taxon>Eukaryota</taxon>
        <taxon>Viridiplantae</taxon>
        <taxon>Streptophyta</taxon>
        <taxon>Embryophyta</taxon>
        <taxon>Tracheophyta</taxon>
        <taxon>Spermatophyta</taxon>
        <taxon>Magnoliopsida</taxon>
        <taxon>eudicotyledons</taxon>
        <taxon>Gunneridae</taxon>
        <taxon>Pentapetalae</taxon>
        <taxon>asterids</taxon>
        <taxon>Ericales</taxon>
        <taxon>Ericaceae</taxon>
        <taxon>Vaccinioideae</taxon>
        <taxon>Vaccinieae</taxon>
        <taxon>Vaccinium</taxon>
    </lineage>
</organism>
<accession>A0ACB7ZMN8</accession>
<name>A0ACB7ZMN8_9ERIC</name>
<keyword evidence="2" id="KW-1185">Reference proteome</keyword>
<comment type="caution">
    <text evidence="1">The sequence shown here is derived from an EMBL/GenBank/DDBJ whole genome shotgun (WGS) entry which is preliminary data.</text>
</comment>
<evidence type="ECO:0000313" key="2">
    <source>
        <dbReference type="Proteomes" id="UP000828048"/>
    </source>
</evidence>
<proteinExistence type="predicted"/>
<gene>
    <name evidence="1" type="ORF">Vadar_027072</name>
</gene>
<reference evidence="1 2" key="1">
    <citation type="journal article" date="2021" name="Hortic Res">
        <title>High-quality reference genome and annotation aids understanding of berry development for evergreen blueberry (Vaccinium darrowii).</title>
        <authorList>
            <person name="Yu J."/>
            <person name="Hulse-Kemp A.M."/>
            <person name="Babiker E."/>
            <person name="Staton M."/>
        </authorList>
    </citation>
    <scope>NUCLEOTIDE SEQUENCE [LARGE SCALE GENOMIC DNA]</scope>
    <source>
        <strain evidence="2">cv. NJ 8807/NJ 8810</strain>
        <tissue evidence="1">Young leaf</tissue>
    </source>
</reference>
<evidence type="ECO:0000313" key="1">
    <source>
        <dbReference type="EMBL" id="KAH7866948.1"/>
    </source>
</evidence>